<evidence type="ECO:0000313" key="13">
    <source>
        <dbReference type="Proteomes" id="UP000637643"/>
    </source>
</evidence>
<comment type="similarity">
    <text evidence="10">Belongs to the radical SAM superfamily. MoaA family.</text>
</comment>
<dbReference type="InterPro" id="IPR040064">
    <property type="entry name" value="MoaA-like"/>
</dbReference>
<evidence type="ECO:0000256" key="1">
    <source>
        <dbReference type="ARBA" id="ARBA00022485"/>
    </source>
</evidence>
<evidence type="ECO:0000256" key="9">
    <source>
        <dbReference type="ARBA" id="ARBA00023239"/>
    </source>
</evidence>
<evidence type="ECO:0000256" key="6">
    <source>
        <dbReference type="ARBA" id="ARBA00023014"/>
    </source>
</evidence>
<dbReference type="InterPro" id="IPR006638">
    <property type="entry name" value="Elp3/MiaA/NifB-like_rSAM"/>
</dbReference>
<dbReference type="EC" id="4.1.99.22" evidence="10"/>
<keyword evidence="3 10" id="KW-0479">Metal-binding</keyword>
<accession>A0A917FBQ7</accession>
<dbReference type="InterPro" id="IPR010505">
    <property type="entry name" value="MoaA_twitch"/>
</dbReference>
<dbReference type="GO" id="GO:1904047">
    <property type="term" value="F:S-adenosyl-L-methionine binding"/>
    <property type="evidence" value="ECO:0007669"/>
    <property type="project" value="UniProtKB-UniRule"/>
</dbReference>
<organism evidence="12 13">
    <name type="scientific">Paenibacillus albidus</name>
    <dbReference type="NCBI Taxonomy" id="2041023"/>
    <lineage>
        <taxon>Bacteria</taxon>
        <taxon>Bacillati</taxon>
        <taxon>Bacillota</taxon>
        <taxon>Bacilli</taxon>
        <taxon>Bacillales</taxon>
        <taxon>Paenibacillaceae</taxon>
        <taxon>Paenibacillus</taxon>
    </lineage>
</organism>
<feature type="binding site" evidence="10">
    <location>
        <position position="158"/>
    </location>
    <ligand>
        <name>GTP</name>
        <dbReference type="ChEBI" id="CHEBI:37565"/>
    </ligand>
</feature>
<dbReference type="InterPro" id="IPR013483">
    <property type="entry name" value="MoaA"/>
</dbReference>
<dbReference type="HAMAP" id="MF_01225_B">
    <property type="entry name" value="MoaA_B"/>
    <property type="match status" value="1"/>
</dbReference>
<dbReference type="SFLD" id="SFLDG01383">
    <property type="entry name" value="cyclic_pyranopterin_phosphate"/>
    <property type="match status" value="1"/>
</dbReference>
<keyword evidence="8 10" id="KW-0501">Molybdenum cofactor biosynthesis</keyword>
<dbReference type="SFLD" id="SFLDG01386">
    <property type="entry name" value="main_SPASM_domain-containing"/>
    <property type="match status" value="1"/>
</dbReference>
<dbReference type="Pfam" id="PF06463">
    <property type="entry name" value="Mob_synth_C"/>
    <property type="match status" value="1"/>
</dbReference>
<keyword evidence="6 10" id="KW-0411">Iron-sulfur</keyword>
<dbReference type="SFLD" id="SFLDG01067">
    <property type="entry name" value="SPASM/twitch_domain_containing"/>
    <property type="match status" value="1"/>
</dbReference>
<dbReference type="CDD" id="cd01335">
    <property type="entry name" value="Radical_SAM"/>
    <property type="match status" value="1"/>
</dbReference>
<proteinExistence type="inferred from homology"/>
<dbReference type="AlphaFoldDB" id="A0A917FBQ7"/>
<comment type="catalytic activity">
    <reaction evidence="10">
        <text>GTP + AH2 + S-adenosyl-L-methionine = (8S)-3',8-cyclo-7,8-dihydroguanosine 5'-triphosphate + 5'-deoxyadenosine + L-methionine + A + H(+)</text>
        <dbReference type="Rhea" id="RHEA:49576"/>
        <dbReference type="ChEBI" id="CHEBI:13193"/>
        <dbReference type="ChEBI" id="CHEBI:15378"/>
        <dbReference type="ChEBI" id="CHEBI:17319"/>
        <dbReference type="ChEBI" id="CHEBI:17499"/>
        <dbReference type="ChEBI" id="CHEBI:37565"/>
        <dbReference type="ChEBI" id="CHEBI:57844"/>
        <dbReference type="ChEBI" id="CHEBI:59789"/>
        <dbReference type="ChEBI" id="CHEBI:131766"/>
        <dbReference type="EC" id="4.1.99.22"/>
    </reaction>
</comment>
<dbReference type="GO" id="GO:0051539">
    <property type="term" value="F:4 iron, 4 sulfur cluster binding"/>
    <property type="evidence" value="ECO:0007669"/>
    <property type="project" value="UniProtKB-UniRule"/>
</dbReference>
<name>A0A917FBQ7_9BACL</name>
<dbReference type="GO" id="GO:0046872">
    <property type="term" value="F:metal ion binding"/>
    <property type="evidence" value="ECO:0007669"/>
    <property type="project" value="UniProtKB-KW"/>
</dbReference>
<feature type="binding site" evidence="10">
    <location>
        <position position="28"/>
    </location>
    <ligand>
        <name>[4Fe-4S] cluster</name>
        <dbReference type="ChEBI" id="CHEBI:49883"/>
        <label>1</label>
        <note>4Fe-4S-S-AdoMet</note>
    </ligand>
</feature>
<comment type="caution">
    <text evidence="12">The sequence shown here is derived from an EMBL/GenBank/DDBJ whole genome shotgun (WGS) entry which is preliminary data.</text>
</comment>
<keyword evidence="13" id="KW-1185">Reference proteome</keyword>
<dbReference type="SMART" id="SM00729">
    <property type="entry name" value="Elp3"/>
    <property type="match status" value="1"/>
</dbReference>
<feature type="binding site" evidence="10">
    <location>
        <position position="31"/>
    </location>
    <ligand>
        <name>[4Fe-4S] cluster</name>
        <dbReference type="ChEBI" id="CHEBI:49883"/>
        <label>1</label>
        <note>4Fe-4S-S-AdoMet</note>
    </ligand>
</feature>
<dbReference type="PROSITE" id="PS51918">
    <property type="entry name" value="RADICAL_SAM"/>
    <property type="match status" value="1"/>
</dbReference>
<gene>
    <name evidence="10 12" type="primary">moaA</name>
    <name evidence="12" type="ORF">GCM10010912_11470</name>
</gene>
<reference evidence="12" key="2">
    <citation type="submission" date="2020-09" db="EMBL/GenBank/DDBJ databases">
        <authorList>
            <person name="Sun Q."/>
            <person name="Zhou Y."/>
        </authorList>
    </citation>
    <scope>NUCLEOTIDE SEQUENCE</scope>
    <source>
        <strain evidence="12">CGMCC 1.16134</strain>
    </source>
</reference>
<dbReference type="Proteomes" id="UP000637643">
    <property type="component" value="Unassembled WGS sequence"/>
</dbReference>
<dbReference type="GO" id="GO:0006777">
    <property type="term" value="P:Mo-molybdopterin cofactor biosynthetic process"/>
    <property type="evidence" value="ECO:0007669"/>
    <property type="project" value="UniProtKB-UniRule"/>
</dbReference>
<keyword evidence="2 10" id="KW-0949">S-adenosyl-L-methionine</keyword>
<feature type="binding site" evidence="10">
    <location>
        <begin position="273"/>
        <end position="275"/>
    </location>
    <ligand>
        <name>GTP</name>
        <dbReference type="ChEBI" id="CHEBI:37565"/>
    </ligand>
</feature>
<dbReference type="EMBL" id="BMKR01000004">
    <property type="protein sequence ID" value="GGF68185.1"/>
    <property type="molecule type" value="Genomic_DNA"/>
</dbReference>
<feature type="binding site" evidence="10">
    <location>
        <position position="271"/>
    </location>
    <ligand>
        <name>[4Fe-4S] cluster</name>
        <dbReference type="ChEBI" id="CHEBI:49883"/>
        <label>2</label>
        <note>4Fe-4S-substrate</note>
    </ligand>
</feature>
<feature type="binding site" evidence="10">
    <location>
        <position position="285"/>
    </location>
    <ligand>
        <name>[4Fe-4S] cluster</name>
        <dbReference type="ChEBI" id="CHEBI:49883"/>
        <label>2</label>
        <note>4Fe-4S-substrate</note>
    </ligand>
</feature>
<dbReference type="InterPro" id="IPR007197">
    <property type="entry name" value="rSAM"/>
</dbReference>
<dbReference type="PANTHER" id="PTHR22960:SF0">
    <property type="entry name" value="MOLYBDENUM COFACTOR BIOSYNTHESIS PROTEIN 1"/>
    <property type="match status" value="1"/>
</dbReference>
<evidence type="ECO:0000256" key="8">
    <source>
        <dbReference type="ARBA" id="ARBA00023150"/>
    </source>
</evidence>
<sequence length="343" mass="37736">MSDILVDSFGRLHNYVRISVTEHCNLGCQYCNPGRVVGATEANLLTYDEIVRTVSVLAEMGVTKVRLTGGEPLLRPNLEELVARLRAISGIKRVGLTTNGLLLANKVQKLRDAGLTDLNVSLDSLIPERFSRITGGGDVSKVLHALAAGFKAGFEVLKLNVVLMKGINDDEIESFLQLTLKYPLYIRFIEYMPMGRDLNGWEAGYMPLEGILERCAKAGFSLEADPHLGRASGEPTGKEADSGPARYFRIQGAAGEFGLINPVSQHFCNSCNRLRITANGHFKPCLCWNEELYIRPYIGQTELLKQLFLRALEAKPSQHMMSGQPGTMPPLKATNRLMSQIGG</sequence>
<feature type="binding site" evidence="10">
    <location>
        <position position="24"/>
    </location>
    <ligand>
        <name>[4Fe-4S] cluster</name>
        <dbReference type="ChEBI" id="CHEBI:49883"/>
        <label>1</label>
        <note>4Fe-4S-S-AdoMet</note>
    </ligand>
</feature>
<dbReference type="InterPro" id="IPR050105">
    <property type="entry name" value="MoCo_biosynth_MoaA/MoaC"/>
</dbReference>
<feature type="binding site" evidence="10">
    <location>
        <position position="30"/>
    </location>
    <ligand>
        <name>S-adenosyl-L-methionine</name>
        <dbReference type="ChEBI" id="CHEBI:59789"/>
    </ligand>
</feature>
<feature type="binding site" evidence="10">
    <location>
        <position position="268"/>
    </location>
    <ligand>
        <name>[4Fe-4S] cluster</name>
        <dbReference type="ChEBI" id="CHEBI:49883"/>
        <label>2</label>
        <note>4Fe-4S-substrate</note>
    </ligand>
</feature>
<dbReference type="InterPro" id="IPR013785">
    <property type="entry name" value="Aldolase_TIM"/>
</dbReference>
<dbReference type="Pfam" id="PF04055">
    <property type="entry name" value="Radical_SAM"/>
    <property type="match status" value="1"/>
</dbReference>
<evidence type="ECO:0000256" key="4">
    <source>
        <dbReference type="ARBA" id="ARBA00022741"/>
    </source>
</evidence>
<dbReference type="Gene3D" id="3.20.20.70">
    <property type="entry name" value="Aldolase class I"/>
    <property type="match status" value="1"/>
</dbReference>
<evidence type="ECO:0000256" key="3">
    <source>
        <dbReference type="ARBA" id="ARBA00022723"/>
    </source>
</evidence>
<dbReference type="CDD" id="cd21117">
    <property type="entry name" value="Twitch_MoaA"/>
    <property type="match status" value="1"/>
</dbReference>
<dbReference type="SUPFAM" id="SSF102114">
    <property type="entry name" value="Radical SAM enzymes"/>
    <property type="match status" value="1"/>
</dbReference>
<comment type="cofactor">
    <cofactor evidence="10">
        <name>[4Fe-4S] cluster</name>
        <dbReference type="ChEBI" id="CHEBI:49883"/>
    </cofactor>
    <text evidence="10">Binds 2 [4Fe-4S] clusters. Binds 1 [4Fe-4S] cluster coordinated with 3 cysteines and an exchangeable S-adenosyl-L-methionine and 1 [4Fe-4S] cluster coordinated with 3 cysteines and the GTP-derived substrate.</text>
</comment>
<evidence type="ECO:0000259" key="11">
    <source>
        <dbReference type="PROSITE" id="PS51918"/>
    </source>
</evidence>
<feature type="binding site" evidence="10">
    <location>
        <position position="97"/>
    </location>
    <ligand>
        <name>GTP</name>
        <dbReference type="ChEBI" id="CHEBI:37565"/>
    </ligand>
</feature>
<dbReference type="GO" id="GO:0005525">
    <property type="term" value="F:GTP binding"/>
    <property type="evidence" value="ECO:0007669"/>
    <property type="project" value="UniProtKB-UniRule"/>
</dbReference>
<keyword evidence="7 10" id="KW-0342">GTP-binding</keyword>
<evidence type="ECO:0000313" key="12">
    <source>
        <dbReference type="EMBL" id="GGF68185.1"/>
    </source>
</evidence>
<keyword evidence="5 10" id="KW-0408">Iron</keyword>
<evidence type="ECO:0000256" key="10">
    <source>
        <dbReference type="HAMAP-Rule" id="MF_01225"/>
    </source>
</evidence>
<dbReference type="PANTHER" id="PTHR22960">
    <property type="entry name" value="MOLYBDOPTERIN COFACTOR SYNTHESIS PROTEIN A"/>
    <property type="match status" value="1"/>
</dbReference>
<feature type="binding site" evidence="10">
    <location>
        <position position="66"/>
    </location>
    <ligand>
        <name>GTP</name>
        <dbReference type="ChEBI" id="CHEBI:37565"/>
    </ligand>
</feature>
<keyword evidence="9 10" id="KW-0456">Lyase</keyword>
<dbReference type="InterPro" id="IPR058240">
    <property type="entry name" value="rSAM_sf"/>
</dbReference>
<feature type="binding site" evidence="10">
    <location>
        <position position="17"/>
    </location>
    <ligand>
        <name>GTP</name>
        <dbReference type="ChEBI" id="CHEBI:37565"/>
    </ligand>
</feature>
<keyword evidence="4 10" id="KW-0547">Nucleotide-binding</keyword>
<comment type="subunit">
    <text evidence="10">Monomer and homodimer.</text>
</comment>
<feature type="binding site" evidence="10">
    <location>
        <position position="192"/>
    </location>
    <ligand>
        <name>S-adenosyl-L-methionine</name>
        <dbReference type="ChEBI" id="CHEBI:59789"/>
    </ligand>
</feature>
<dbReference type="SFLD" id="SFLDS00029">
    <property type="entry name" value="Radical_SAM"/>
    <property type="match status" value="1"/>
</dbReference>
<dbReference type="GO" id="GO:0061798">
    <property type="term" value="F:GTP 3',8'-cyclase activity"/>
    <property type="evidence" value="ECO:0007669"/>
    <property type="project" value="UniProtKB-UniRule"/>
</dbReference>
<evidence type="ECO:0000256" key="7">
    <source>
        <dbReference type="ARBA" id="ARBA00023134"/>
    </source>
</evidence>
<evidence type="ECO:0000256" key="5">
    <source>
        <dbReference type="ARBA" id="ARBA00023004"/>
    </source>
</evidence>
<evidence type="ECO:0000256" key="2">
    <source>
        <dbReference type="ARBA" id="ARBA00022691"/>
    </source>
</evidence>
<protein>
    <recommendedName>
        <fullName evidence="10">GTP 3',8-cyclase</fullName>
        <ecNumber evidence="10">4.1.99.22</ecNumber>
    </recommendedName>
    <alternativeName>
        <fullName evidence="10">Molybdenum cofactor biosynthesis protein A</fullName>
    </alternativeName>
</protein>
<comment type="function">
    <text evidence="10">Catalyzes the cyclization of GTP to (8S)-3',8-cyclo-7,8-dihydroguanosine 5'-triphosphate.</text>
</comment>
<feature type="binding site" evidence="10">
    <location>
        <position position="70"/>
    </location>
    <ligand>
        <name>S-adenosyl-L-methionine</name>
        <dbReference type="ChEBI" id="CHEBI:59789"/>
    </ligand>
</feature>
<feature type="binding site" evidence="10">
    <location>
        <position position="121"/>
    </location>
    <ligand>
        <name>S-adenosyl-L-methionine</name>
        <dbReference type="ChEBI" id="CHEBI:59789"/>
    </ligand>
</feature>
<keyword evidence="1 10" id="KW-0004">4Fe-4S</keyword>
<dbReference type="GO" id="GO:0061799">
    <property type="term" value="F:cyclic pyranopterin monophosphate synthase activity"/>
    <property type="evidence" value="ECO:0007669"/>
    <property type="project" value="TreeGrafter"/>
</dbReference>
<feature type="domain" description="Radical SAM core" evidence="11">
    <location>
        <begin position="8"/>
        <end position="221"/>
    </location>
</feature>
<dbReference type="NCBIfam" id="TIGR02666">
    <property type="entry name" value="moaA"/>
    <property type="match status" value="1"/>
</dbReference>
<comment type="pathway">
    <text evidence="10">Cofactor biosynthesis; molybdopterin biosynthesis.</text>
</comment>
<reference evidence="12" key="1">
    <citation type="journal article" date="2014" name="Int. J. Syst. Evol. Microbiol.">
        <title>Complete genome sequence of Corynebacterium casei LMG S-19264T (=DSM 44701T), isolated from a smear-ripened cheese.</title>
        <authorList>
            <consortium name="US DOE Joint Genome Institute (JGI-PGF)"/>
            <person name="Walter F."/>
            <person name="Albersmeier A."/>
            <person name="Kalinowski J."/>
            <person name="Ruckert C."/>
        </authorList>
    </citation>
    <scope>NUCLEOTIDE SEQUENCE</scope>
    <source>
        <strain evidence="12">CGMCC 1.16134</strain>
    </source>
</reference>